<accession>A0A1E3GQU8</accession>
<protein>
    <submittedName>
        <fullName evidence="2">Uncharacterized protein</fullName>
    </submittedName>
</protein>
<proteinExistence type="predicted"/>
<feature type="compositionally biased region" description="Basic and acidic residues" evidence="1">
    <location>
        <begin position="8"/>
        <end position="22"/>
    </location>
</feature>
<comment type="caution">
    <text evidence="2">The sequence shown here is derived from an EMBL/GenBank/DDBJ whole genome shotgun (WGS) entry which is preliminary data.</text>
</comment>
<organism evidence="2 3">
    <name type="scientific">Methylobrevis pamukkalensis</name>
    <dbReference type="NCBI Taxonomy" id="1439726"/>
    <lineage>
        <taxon>Bacteria</taxon>
        <taxon>Pseudomonadati</taxon>
        <taxon>Pseudomonadota</taxon>
        <taxon>Alphaproteobacteria</taxon>
        <taxon>Hyphomicrobiales</taxon>
        <taxon>Pleomorphomonadaceae</taxon>
        <taxon>Methylobrevis</taxon>
    </lineage>
</organism>
<evidence type="ECO:0000256" key="1">
    <source>
        <dbReference type="SAM" id="MobiDB-lite"/>
    </source>
</evidence>
<dbReference type="AntiFam" id="ANF00210">
    <property type="entry name" value="Shadow ORF (opposite tuaD)"/>
</dbReference>
<dbReference type="EMBL" id="MCRJ01000226">
    <property type="protein sequence ID" value="ODN66432.1"/>
    <property type="molecule type" value="Genomic_DNA"/>
</dbReference>
<reference evidence="2 3" key="1">
    <citation type="submission" date="2016-07" db="EMBL/GenBank/DDBJ databases">
        <title>Draft Genome Sequence of Methylobrevis pamukkalensis PK2.</title>
        <authorList>
            <person name="Vasilenko O.V."/>
            <person name="Doronina N.V."/>
            <person name="Shmareva M.N."/>
            <person name="Tarlachkov S.V."/>
            <person name="Mustakhimov I."/>
            <person name="Trotsenko Y.A."/>
        </authorList>
    </citation>
    <scope>NUCLEOTIDE SEQUENCE [LARGE SCALE GENOMIC DNA]</scope>
    <source>
        <strain evidence="2 3">PK2</strain>
    </source>
</reference>
<name>A0A1E3GQU8_9HYPH</name>
<dbReference type="AlphaFoldDB" id="A0A1E3GQU8"/>
<keyword evidence="3" id="KW-1185">Reference proteome</keyword>
<sequence>MAVAAARRGADADEHDFGGRHRLGEIGVEGQPAFAGVGLDQFVETGFEDRDPPFLEGVDLALVLVDAEHLVAEIGKTRTRDKSDVA</sequence>
<feature type="region of interest" description="Disordered" evidence="1">
    <location>
        <begin position="1"/>
        <end position="22"/>
    </location>
</feature>
<gene>
    <name evidence="2" type="ORF">A6302_04440</name>
</gene>
<dbReference type="Proteomes" id="UP000094622">
    <property type="component" value="Unassembled WGS sequence"/>
</dbReference>
<evidence type="ECO:0000313" key="3">
    <source>
        <dbReference type="Proteomes" id="UP000094622"/>
    </source>
</evidence>
<evidence type="ECO:0000313" key="2">
    <source>
        <dbReference type="EMBL" id="ODN66432.1"/>
    </source>
</evidence>